<dbReference type="AlphaFoldDB" id="A0A366E7P1"/>
<dbReference type="SUPFAM" id="SSF47005">
    <property type="entry name" value="Peripheral subunit-binding domain of 2-oxo acid dehydrogenase complex"/>
    <property type="match status" value="1"/>
</dbReference>
<evidence type="ECO:0000313" key="15">
    <source>
        <dbReference type="EMBL" id="RBO98317.1"/>
    </source>
</evidence>
<comment type="subunit">
    <text evidence="4">Forms a 24-polypeptide structural core with octahedral symmetry. Part of the 2-oxoglutarate dehydrogenase (OGDH) complex composed of E1 (2-oxoglutarate dehydrogenase), E2 (dihydrolipoamide succinyltransferase) and E3 (dihydrolipoamide dehydrogenase); the complex contains multiple copies of the three enzymatic components (E1, E2 and E3).</text>
</comment>
<dbReference type="SUPFAM" id="SSF51230">
    <property type="entry name" value="Single hybrid motif"/>
    <property type="match status" value="1"/>
</dbReference>
<dbReference type="GO" id="GO:0004149">
    <property type="term" value="F:dihydrolipoyllysine-residue succinyltransferase activity"/>
    <property type="evidence" value="ECO:0007669"/>
    <property type="project" value="UniProtKB-UniRule"/>
</dbReference>
<dbReference type="GO" id="GO:0005829">
    <property type="term" value="C:cytosol"/>
    <property type="evidence" value="ECO:0007669"/>
    <property type="project" value="TreeGrafter"/>
</dbReference>
<dbReference type="PROSITE" id="PS00189">
    <property type="entry name" value="LIPOYL"/>
    <property type="match status" value="1"/>
</dbReference>
<comment type="function">
    <text evidence="1 12">E2 component of the 2-oxoglutarate dehydrogenase (OGDH) complex which catalyzes the second step in the conversion of 2-oxoglutarate to succinyl-CoA and CO(2).</text>
</comment>
<dbReference type="Pfam" id="PF00364">
    <property type="entry name" value="Biotin_lipoyl"/>
    <property type="match status" value="1"/>
</dbReference>
<evidence type="ECO:0000256" key="12">
    <source>
        <dbReference type="RuleBase" id="RU361138"/>
    </source>
</evidence>
<evidence type="ECO:0000256" key="6">
    <source>
        <dbReference type="ARBA" id="ARBA00019511"/>
    </source>
</evidence>
<accession>A0A366E7P1</accession>
<dbReference type="UniPathway" id="UPA00868">
    <property type="reaction ID" value="UER00840"/>
</dbReference>
<organism evidence="15 16">
    <name type="scientific">Paraliobacillus ryukyuensis</name>
    <dbReference type="NCBI Taxonomy" id="200904"/>
    <lineage>
        <taxon>Bacteria</taxon>
        <taxon>Bacillati</taxon>
        <taxon>Bacillota</taxon>
        <taxon>Bacilli</taxon>
        <taxon>Bacillales</taxon>
        <taxon>Bacillaceae</taxon>
        <taxon>Paraliobacillus</taxon>
    </lineage>
</organism>
<evidence type="ECO:0000256" key="2">
    <source>
        <dbReference type="ARBA" id="ARBA00005145"/>
    </source>
</evidence>
<keyword evidence="8 12" id="KW-0808">Transferase</keyword>
<evidence type="ECO:0000256" key="8">
    <source>
        <dbReference type="ARBA" id="ARBA00022679"/>
    </source>
</evidence>
<dbReference type="STRING" id="200904.GCA_900168775_01135"/>
<dbReference type="Gene3D" id="4.10.320.10">
    <property type="entry name" value="E3-binding domain"/>
    <property type="match status" value="1"/>
</dbReference>
<dbReference type="Pfam" id="PF00198">
    <property type="entry name" value="2-oxoacid_dh"/>
    <property type="match status" value="1"/>
</dbReference>
<dbReference type="NCBIfam" id="TIGR01347">
    <property type="entry name" value="sucB"/>
    <property type="match status" value="1"/>
</dbReference>
<dbReference type="GO" id="GO:0045252">
    <property type="term" value="C:oxoglutarate dehydrogenase complex"/>
    <property type="evidence" value="ECO:0007669"/>
    <property type="project" value="UniProtKB-UniRule"/>
</dbReference>
<evidence type="ECO:0000256" key="9">
    <source>
        <dbReference type="ARBA" id="ARBA00022823"/>
    </source>
</evidence>
<evidence type="ECO:0000256" key="10">
    <source>
        <dbReference type="ARBA" id="ARBA00023315"/>
    </source>
</evidence>
<dbReference type="EMBL" id="QNRI01000005">
    <property type="protein sequence ID" value="RBO98317.1"/>
    <property type="molecule type" value="Genomic_DNA"/>
</dbReference>
<evidence type="ECO:0000256" key="11">
    <source>
        <dbReference type="ARBA" id="ARBA00052761"/>
    </source>
</evidence>
<dbReference type="InterPro" id="IPR023213">
    <property type="entry name" value="CAT-like_dom_sf"/>
</dbReference>
<dbReference type="InterPro" id="IPR003016">
    <property type="entry name" value="2-oxoA_DH_lipoyl-BS"/>
</dbReference>
<evidence type="ECO:0000256" key="4">
    <source>
        <dbReference type="ARBA" id="ARBA00011666"/>
    </source>
</evidence>
<evidence type="ECO:0000256" key="1">
    <source>
        <dbReference type="ARBA" id="ARBA00004052"/>
    </source>
</evidence>
<evidence type="ECO:0000259" key="13">
    <source>
        <dbReference type="PROSITE" id="PS50968"/>
    </source>
</evidence>
<keyword evidence="7 12" id="KW-0816">Tricarboxylic acid cycle</keyword>
<dbReference type="InterPro" id="IPR050537">
    <property type="entry name" value="2-oxoacid_dehydrogenase"/>
</dbReference>
<dbReference type="InterPro" id="IPR006255">
    <property type="entry name" value="SucB"/>
</dbReference>
<dbReference type="CDD" id="cd06849">
    <property type="entry name" value="lipoyl_domain"/>
    <property type="match status" value="1"/>
</dbReference>
<comment type="catalytic activity">
    <reaction evidence="11 12">
        <text>N(6)-[(R)-dihydrolipoyl]-L-lysyl-[protein] + succinyl-CoA = N(6)-[(R)-S(8)-succinyldihydrolipoyl]-L-lysyl-[protein] + CoA</text>
        <dbReference type="Rhea" id="RHEA:15213"/>
        <dbReference type="Rhea" id="RHEA-COMP:10475"/>
        <dbReference type="Rhea" id="RHEA-COMP:20092"/>
        <dbReference type="ChEBI" id="CHEBI:57287"/>
        <dbReference type="ChEBI" id="CHEBI:57292"/>
        <dbReference type="ChEBI" id="CHEBI:83100"/>
        <dbReference type="ChEBI" id="CHEBI:83120"/>
        <dbReference type="EC" id="2.3.1.61"/>
    </reaction>
</comment>
<dbReference type="Pfam" id="PF02817">
    <property type="entry name" value="E3_binding"/>
    <property type="match status" value="1"/>
</dbReference>
<dbReference type="Proteomes" id="UP000252254">
    <property type="component" value="Unassembled WGS sequence"/>
</dbReference>
<feature type="domain" description="Lipoyl-binding" evidence="13">
    <location>
        <begin position="1"/>
        <end position="76"/>
    </location>
</feature>
<evidence type="ECO:0000256" key="7">
    <source>
        <dbReference type="ARBA" id="ARBA00022532"/>
    </source>
</evidence>
<dbReference type="PANTHER" id="PTHR43416:SF5">
    <property type="entry name" value="DIHYDROLIPOYLLYSINE-RESIDUE SUCCINYLTRANSFERASE COMPONENT OF 2-OXOGLUTARATE DEHYDROGENASE COMPLEX, MITOCHONDRIAL"/>
    <property type="match status" value="1"/>
</dbReference>
<comment type="similarity">
    <text evidence="3 12">Belongs to the 2-oxoacid dehydrogenase family.</text>
</comment>
<dbReference type="FunFam" id="3.30.559.10:FF:000007">
    <property type="entry name" value="Dihydrolipoamide acetyltransferase component of pyruvate dehydrogenase complex"/>
    <property type="match status" value="1"/>
</dbReference>
<dbReference type="PROSITE" id="PS50968">
    <property type="entry name" value="BIOTINYL_LIPOYL"/>
    <property type="match status" value="1"/>
</dbReference>
<evidence type="ECO:0000256" key="3">
    <source>
        <dbReference type="ARBA" id="ARBA00007317"/>
    </source>
</evidence>
<dbReference type="GO" id="GO:0033512">
    <property type="term" value="P:L-lysine catabolic process to acetyl-CoA via saccharopine"/>
    <property type="evidence" value="ECO:0007669"/>
    <property type="project" value="UniProtKB-UniRule"/>
</dbReference>
<dbReference type="InterPro" id="IPR011053">
    <property type="entry name" value="Single_hybrid_motif"/>
</dbReference>
<keyword evidence="16" id="KW-1185">Reference proteome</keyword>
<protein>
    <recommendedName>
        <fullName evidence="6 12">Dihydrolipoyllysine-residue succinyltransferase component of 2-oxoglutarate dehydrogenase complex</fullName>
        <ecNumber evidence="5 12">2.3.1.61</ecNumber>
    </recommendedName>
    <alternativeName>
        <fullName evidence="12">2-oxoglutarate dehydrogenase complex component E2</fullName>
    </alternativeName>
</protein>
<dbReference type="SUPFAM" id="SSF52777">
    <property type="entry name" value="CoA-dependent acyltransferases"/>
    <property type="match status" value="1"/>
</dbReference>
<comment type="caution">
    <text evidence="15">The sequence shown here is derived from an EMBL/GenBank/DDBJ whole genome shotgun (WGS) entry which is preliminary data.</text>
</comment>
<sequence length="401" mass="44330">MIQITVPELAESITGGTINDMFVKIGDSVKKDDPILELETDKINIEIPSLASGIVVDLPYTIGDEVKVNTIIATLEEAVDHSTVAEQVNPANESGKKSSYHYTKRAEDYIVATPAARKRARELGIDLSQIQAADPLGRIRPADVLAHAQKTPSLREKEVTPMEERETSKLTERIKMSARRRAIANHLVEAKQQTAMVTTFNEIDMSKVSAIRAEKQVAFTQKHGVKLGFMSFFAKAVVIALKEFPMLNAELAENDIILKKYYDLGIAVATNEGLVVPVLRGVDKLDFASIEKNMLVLREKAENKKLELNDLQGGTFTITNGGVFGSLFSTPIINTPQVAILGMHTIQKRPIALADDSIAVRPMMYIALSYDHRIIDGKEAVGFLTRIKQFVENPYELLVET</sequence>
<proteinExistence type="inferred from homology"/>
<feature type="domain" description="Peripheral subunit-binding (PSBD)" evidence="14">
    <location>
        <begin position="111"/>
        <end position="148"/>
    </location>
</feature>
<dbReference type="PANTHER" id="PTHR43416">
    <property type="entry name" value="DIHYDROLIPOYLLYSINE-RESIDUE SUCCINYLTRANSFERASE COMPONENT OF 2-OXOGLUTARATE DEHYDROGENASE COMPLEX, MITOCHONDRIAL-RELATED"/>
    <property type="match status" value="1"/>
</dbReference>
<keyword evidence="10 12" id="KW-0012">Acyltransferase</keyword>
<evidence type="ECO:0000256" key="5">
    <source>
        <dbReference type="ARBA" id="ARBA00012945"/>
    </source>
</evidence>
<dbReference type="InterPro" id="IPR004167">
    <property type="entry name" value="PSBD"/>
</dbReference>
<dbReference type="OrthoDB" id="9805770at2"/>
<gene>
    <name evidence="15" type="ORF">DES48_105168</name>
</gene>
<dbReference type="EC" id="2.3.1.61" evidence="5 12"/>
<dbReference type="Gene3D" id="2.40.50.100">
    <property type="match status" value="1"/>
</dbReference>
<name>A0A366E7P1_9BACI</name>
<keyword evidence="9 12" id="KW-0450">Lipoyl</keyword>
<evidence type="ECO:0000313" key="16">
    <source>
        <dbReference type="Proteomes" id="UP000252254"/>
    </source>
</evidence>
<evidence type="ECO:0000259" key="14">
    <source>
        <dbReference type="PROSITE" id="PS51826"/>
    </source>
</evidence>
<reference evidence="15 16" key="1">
    <citation type="submission" date="2018-06" db="EMBL/GenBank/DDBJ databases">
        <title>Genomic Encyclopedia of Type Strains, Phase IV (KMG-IV): sequencing the most valuable type-strain genomes for metagenomic binning, comparative biology and taxonomic classification.</title>
        <authorList>
            <person name="Goeker M."/>
        </authorList>
    </citation>
    <scope>NUCLEOTIDE SEQUENCE [LARGE SCALE GENOMIC DNA]</scope>
    <source>
        <strain evidence="15 16">DSM 15140</strain>
    </source>
</reference>
<dbReference type="GO" id="GO:0006099">
    <property type="term" value="P:tricarboxylic acid cycle"/>
    <property type="evidence" value="ECO:0007669"/>
    <property type="project" value="UniProtKB-UniRule"/>
</dbReference>
<dbReference type="NCBIfam" id="NF004309">
    <property type="entry name" value="PRK05704.1"/>
    <property type="match status" value="1"/>
</dbReference>
<dbReference type="InterPro" id="IPR000089">
    <property type="entry name" value="Biotin_lipoyl"/>
</dbReference>
<dbReference type="InterPro" id="IPR001078">
    <property type="entry name" value="2-oxoacid_DH_actylTfrase"/>
</dbReference>
<dbReference type="PROSITE" id="PS51826">
    <property type="entry name" value="PSBD"/>
    <property type="match status" value="1"/>
</dbReference>
<comment type="cofactor">
    <cofactor evidence="12">
        <name>(R)-lipoate</name>
        <dbReference type="ChEBI" id="CHEBI:83088"/>
    </cofactor>
    <text evidence="12">Binds 1 lipoyl cofactor covalently.</text>
</comment>
<dbReference type="InterPro" id="IPR036625">
    <property type="entry name" value="E3-bd_dom_sf"/>
</dbReference>
<dbReference type="Gene3D" id="3.30.559.10">
    <property type="entry name" value="Chloramphenicol acetyltransferase-like domain"/>
    <property type="match status" value="1"/>
</dbReference>
<comment type="pathway">
    <text evidence="2 12">Amino-acid degradation; L-lysine degradation via saccharopine pathway; glutaryl-CoA from L-lysine: step 6/6.</text>
</comment>
<dbReference type="RefSeq" id="WP_113868736.1">
    <property type="nucleotide sequence ID" value="NZ_BAABQN010000005.1"/>
</dbReference>